<name>A0A7Y0AE47_9BACT</name>
<keyword evidence="2" id="KW-1185">Reference proteome</keyword>
<proteinExistence type="predicted"/>
<evidence type="ECO:0000313" key="2">
    <source>
        <dbReference type="Proteomes" id="UP000559626"/>
    </source>
</evidence>
<dbReference type="EMBL" id="JABBGH010000002">
    <property type="protein sequence ID" value="NML65696.1"/>
    <property type="molecule type" value="Genomic_DNA"/>
</dbReference>
<evidence type="ECO:0000313" key="1">
    <source>
        <dbReference type="EMBL" id="NML65696.1"/>
    </source>
</evidence>
<gene>
    <name evidence="1" type="ORF">HHL22_10815</name>
</gene>
<dbReference type="AlphaFoldDB" id="A0A7Y0AE47"/>
<comment type="caution">
    <text evidence="1">The sequence shown here is derived from an EMBL/GenBank/DDBJ whole genome shotgun (WGS) entry which is preliminary data.</text>
</comment>
<accession>A0A7Y0AE47</accession>
<reference evidence="1 2" key="1">
    <citation type="submission" date="2020-04" db="EMBL/GenBank/DDBJ databases">
        <title>Hymenobacter polaris sp. nov., isolated from Arctic soil.</title>
        <authorList>
            <person name="Dahal R.H."/>
        </authorList>
    </citation>
    <scope>NUCLEOTIDE SEQUENCE [LARGE SCALE GENOMIC DNA]</scope>
    <source>
        <strain evidence="1 2">RP-2-7</strain>
    </source>
</reference>
<sequence length="122" mass="13666">MLPSVFRAALRPYFAALLLLCLGRTLLPETWVISWHAHAHTTHEPAYARRPAAGPPRLLFTTQHQHCHAEQFYNVPFALGSMAVLPQPRVRQLYLAWAVAGWPGYPPLDARRAQLRGPPALG</sequence>
<protein>
    <submittedName>
        <fullName evidence="1">Uncharacterized protein</fullName>
    </submittedName>
</protein>
<organism evidence="1 2">
    <name type="scientific">Hymenobacter polaris</name>
    <dbReference type="NCBI Taxonomy" id="2682546"/>
    <lineage>
        <taxon>Bacteria</taxon>
        <taxon>Pseudomonadati</taxon>
        <taxon>Bacteroidota</taxon>
        <taxon>Cytophagia</taxon>
        <taxon>Cytophagales</taxon>
        <taxon>Hymenobacteraceae</taxon>
        <taxon>Hymenobacter</taxon>
    </lineage>
</organism>
<dbReference type="Proteomes" id="UP000559626">
    <property type="component" value="Unassembled WGS sequence"/>
</dbReference>
<dbReference type="RefSeq" id="WP_169531189.1">
    <property type="nucleotide sequence ID" value="NZ_JABBGH010000002.1"/>
</dbReference>